<protein>
    <submittedName>
        <fullName evidence="1">Uncharacterized protein</fullName>
    </submittedName>
</protein>
<dbReference type="PANTHER" id="PTHR31912">
    <property type="entry name" value="IP13529P"/>
    <property type="match status" value="1"/>
</dbReference>
<accession>A0A1D2M201</accession>
<organism evidence="1 2">
    <name type="scientific">Orchesella cincta</name>
    <name type="common">Springtail</name>
    <name type="synonym">Podura cincta</name>
    <dbReference type="NCBI Taxonomy" id="48709"/>
    <lineage>
        <taxon>Eukaryota</taxon>
        <taxon>Metazoa</taxon>
        <taxon>Ecdysozoa</taxon>
        <taxon>Arthropoda</taxon>
        <taxon>Hexapoda</taxon>
        <taxon>Collembola</taxon>
        <taxon>Entomobryomorpha</taxon>
        <taxon>Entomobryoidea</taxon>
        <taxon>Orchesellidae</taxon>
        <taxon>Orchesellinae</taxon>
        <taxon>Orchesella</taxon>
    </lineage>
</organism>
<evidence type="ECO:0000313" key="1">
    <source>
        <dbReference type="EMBL" id="ODM86987.1"/>
    </source>
</evidence>
<sequence length="392" mass="44994">MNNMTSAADTGEIQRLLQGLGFHQYFSVPRKRHQRPLLGSSPEGRFNNNYSSDWTSSPNLECDLKTKKRFGIQSDDVVTEDIQENIDNLIQEPLVIADPCTNNVDDLEKCVFRIAAILNDFKKTVAGIFSKFDSKYKLDKFLIETGTMVAPQEIVLDSDLRNRENYSNDIDKKDLRLTGINFESILNELPYLHVTDIHVFDIMHDIFEGVGPDIIMLTLNHLIVESFDYGRFYRTTKPSPIKASFLKGDTKIGQNASQTLCLIMNLPLILYDLVPDDDKIWNVFLLFKEVVDVIMADSITFGGVIVLKTYQEIFQKTLKPKHHHLTHYANSILEIGPLRNYWSMTFEAKHKFFKTSAHASCNFKNIAKTLAYRHQLSACFKLQSKTTYTPFR</sequence>
<evidence type="ECO:0000313" key="2">
    <source>
        <dbReference type="Proteomes" id="UP000094527"/>
    </source>
</evidence>
<dbReference type="STRING" id="48709.A0A1D2M201"/>
<keyword evidence="2" id="KW-1185">Reference proteome</keyword>
<comment type="caution">
    <text evidence="1">The sequence shown here is derived from an EMBL/GenBank/DDBJ whole genome shotgun (WGS) entry which is preliminary data.</text>
</comment>
<dbReference type="EMBL" id="LJIJ01006532">
    <property type="protein sequence ID" value="ODM86987.1"/>
    <property type="molecule type" value="Genomic_DNA"/>
</dbReference>
<name>A0A1D2M201_ORCCI</name>
<gene>
    <name evidence="1" type="ORF">Ocin01_19695</name>
</gene>
<dbReference type="Proteomes" id="UP000094527">
    <property type="component" value="Unassembled WGS sequence"/>
</dbReference>
<dbReference type="OrthoDB" id="7961282at2759"/>
<reference evidence="1 2" key="1">
    <citation type="journal article" date="2016" name="Genome Biol. Evol.">
        <title>Gene Family Evolution Reflects Adaptation to Soil Environmental Stressors in the Genome of the Collembolan Orchesella cincta.</title>
        <authorList>
            <person name="Faddeeva-Vakhrusheva A."/>
            <person name="Derks M.F."/>
            <person name="Anvar S.Y."/>
            <person name="Agamennone V."/>
            <person name="Suring W."/>
            <person name="Smit S."/>
            <person name="van Straalen N.M."/>
            <person name="Roelofs D."/>
        </authorList>
    </citation>
    <scope>NUCLEOTIDE SEQUENCE [LARGE SCALE GENOMIC DNA]</scope>
    <source>
        <tissue evidence="1">Mixed pool</tissue>
    </source>
</reference>
<proteinExistence type="predicted"/>
<dbReference type="AlphaFoldDB" id="A0A1D2M201"/>
<dbReference type="PANTHER" id="PTHR31912:SF36">
    <property type="entry name" value="C2H2-TYPE DOMAIN-CONTAINING PROTEIN"/>
    <property type="match status" value="1"/>
</dbReference>